<dbReference type="RefSeq" id="WP_209811228.1">
    <property type="nucleotide sequence ID" value="NZ_JAGGKT010000010.1"/>
</dbReference>
<accession>A0ABS4GSI8</accession>
<dbReference type="InterPro" id="IPR006439">
    <property type="entry name" value="HAD-SF_hydro_IA"/>
</dbReference>
<dbReference type="CDD" id="cd02588">
    <property type="entry name" value="HAD_L2-DEX"/>
    <property type="match status" value="1"/>
</dbReference>
<protein>
    <submittedName>
        <fullName evidence="2">2-haloacid dehalogenase</fullName>
        <ecNumber evidence="2">3.8.1.2</ecNumber>
    </submittedName>
</protein>
<dbReference type="PRINTS" id="PR00413">
    <property type="entry name" value="HADHALOGNASE"/>
</dbReference>
<organism evidence="2 3">
    <name type="scientific">Ammoniphilus resinae</name>
    <dbReference type="NCBI Taxonomy" id="861532"/>
    <lineage>
        <taxon>Bacteria</taxon>
        <taxon>Bacillati</taxon>
        <taxon>Bacillota</taxon>
        <taxon>Bacilli</taxon>
        <taxon>Bacillales</taxon>
        <taxon>Paenibacillaceae</taxon>
        <taxon>Aneurinibacillus group</taxon>
        <taxon>Ammoniphilus</taxon>
    </lineage>
</organism>
<dbReference type="Pfam" id="PF00702">
    <property type="entry name" value="Hydrolase"/>
    <property type="match status" value="1"/>
</dbReference>
<dbReference type="InterPro" id="IPR036412">
    <property type="entry name" value="HAD-like_sf"/>
</dbReference>
<sequence>MLNTSRIKALTFDVFGTVVDYRSTIIKEGKQWNELKGLQVDWAKFADRWRSCYRPNMDRVLSGELPWMNLDALHRMALEMLLQEFEVEGLTEQEIDQLNRVWHRLEPWGDSVLGLQRLKQKFTISTLSNGNISLLTNMAKHSSLPWDVILTPSLVQTYKPDLAAYRMAIELLDLEPDQVMMVAAHQSDLQAAQKVGMKTAFVPRPLEFGWANIADQTPEFDFDVVARDFIDLAQQLGA</sequence>
<dbReference type="GO" id="GO:0018784">
    <property type="term" value="F:(S)-2-haloacid dehalogenase activity"/>
    <property type="evidence" value="ECO:0007669"/>
    <property type="project" value="UniProtKB-EC"/>
</dbReference>
<dbReference type="PANTHER" id="PTHR43316:SF3">
    <property type="entry name" value="HALOACID DEHALOGENASE, TYPE II (AFU_ORTHOLOGUE AFUA_2G07750)-RELATED"/>
    <property type="match status" value="1"/>
</dbReference>
<reference evidence="2 3" key="1">
    <citation type="submission" date="2021-03" db="EMBL/GenBank/DDBJ databases">
        <title>Genomic Encyclopedia of Type Strains, Phase IV (KMG-IV): sequencing the most valuable type-strain genomes for metagenomic binning, comparative biology and taxonomic classification.</title>
        <authorList>
            <person name="Goeker M."/>
        </authorList>
    </citation>
    <scope>NUCLEOTIDE SEQUENCE [LARGE SCALE GENOMIC DNA]</scope>
    <source>
        <strain evidence="2 3">DSM 24738</strain>
    </source>
</reference>
<comment type="caution">
    <text evidence="2">The sequence shown here is derived from an EMBL/GenBank/DDBJ whole genome shotgun (WGS) entry which is preliminary data.</text>
</comment>
<dbReference type="Proteomes" id="UP001519343">
    <property type="component" value="Unassembled WGS sequence"/>
</dbReference>
<dbReference type="NCBIfam" id="TIGR01493">
    <property type="entry name" value="HAD-SF-IA-v2"/>
    <property type="match status" value="1"/>
</dbReference>
<proteinExistence type="predicted"/>
<dbReference type="EC" id="3.8.1.2" evidence="2"/>
<dbReference type="SFLD" id="SFLDG01129">
    <property type="entry name" value="C1.5:_HAD__Beta-PGM__Phosphata"/>
    <property type="match status" value="1"/>
</dbReference>
<evidence type="ECO:0000313" key="3">
    <source>
        <dbReference type="Proteomes" id="UP001519343"/>
    </source>
</evidence>
<evidence type="ECO:0000313" key="2">
    <source>
        <dbReference type="EMBL" id="MBP1933204.1"/>
    </source>
</evidence>
<dbReference type="NCBIfam" id="TIGR01428">
    <property type="entry name" value="HAD_type_II"/>
    <property type="match status" value="1"/>
</dbReference>
<dbReference type="Gene3D" id="1.10.150.750">
    <property type="match status" value="1"/>
</dbReference>
<evidence type="ECO:0000256" key="1">
    <source>
        <dbReference type="ARBA" id="ARBA00022801"/>
    </source>
</evidence>
<keyword evidence="3" id="KW-1185">Reference proteome</keyword>
<dbReference type="SUPFAM" id="SSF56784">
    <property type="entry name" value="HAD-like"/>
    <property type="match status" value="1"/>
</dbReference>
<name>A0ABS4GSI8_9BACL</name>
<dbReference type="EMBL" id="JAGGKT010000010">
    <property type="protein sequence ID" value="MBP1933204.1"/>
    <property type="molecule type" value="Genomic_DNA"/>
</dbReference>
<dbReference type="SFLD" id="SFLDS00003">
    <property type="entry name" value="Haloacid_Dehalogenase"/>
    <property type="match status" value="1"/>
</dbReference>
<dbReference type="InterPro" id="IPR051540">
    <property type="entry name" value="S-2-haloacid_dehalogenase"/>
</dbReference>
<keyword evidence="1 2" id="KW-0378">Hydrolase</keyword>
<gene>
    <name evidence="2" type="ORF">J2Z37_003217</name>
</gene>
<dbReference type="InterPro" id="IPR023214">
    <property type="entry name" value="HAD_sf"/>
</dbReference>
<dbReference type="Gene3D" id="3.40.50.1000">
    <property type="entry name" value="HAD superfamily/HAD-like"/>
    <property type="match status" value="1"/>
</dbReference>
<dbReference type="InterPro" id="IPR006328">
    <property type="entry name" value="2-HAD"/>
</dbReference>
<dbReference type="PANTHER" id="PTHR43316">
    <property type="entry name" value="HYDROLASE, HALOACID DELAHOGENASE-RELATED"/>
    <property type="match status" value="1"/>
</dbReference>